<keyword evidence="3" id="KW-1185">Reference proteome</keyword>
<keyword evidence="1" id="KW-0472">Membrane</keyword>
<dbReference type="RefSeq" id="WP_154739835.1">
    <property type="nucleotide sequence ID" value="NZ_WMBQ01000002.1"/>
</dbReference>
<sequence>MSTLALRGDASYDRHMTRRAVRTIWVLTGLCLVAGVVVSASLWVGAPDRPWQHAMKELSTLLDVVALLLWMGIFAIYWARRRPRP</sequence>
<protein>
    <submittedName>
        <fullName evidence="2">Uncharacterized protein</fullName>
    </submittedName>
</protein>
<keyword evidence="1" id="KW-1133">Transmembrane helix</keyword>
<name>A0A6I3KLL4_9HYPH</name>
<keyword evidence="1" id="KW-0812">Transmembrane</keyword>
<proteinExistence type="predicted"/>
<dbReference type="EMBL" id="WMBQ01000002">
    <property type="protein sequence ID" value="MTD95273.1"/>
    <property type="molecule type" value="Genomic_DNA"/>
</dbReference>
<accession>A0A6I3KLL4</accession>
<comment type="caution">
    <text evidence="2">The sequence shown here is derived from an EMBL/GenBank/DDBJ whole genome shotgun (WGS) entry which is preliminary data.</text>
</comment>
<evidence type="ECO:0000256" key="1">
    <source>
        <dbReference type="SAM" id="Phobius"/>
    </source>
</evidence>
<feature type="transmembrane region" description="Helical" evidence="1">
    <location>
        <begin position="24"/>
        <end position="46"/>
    </location>
</feature>
<organism evidence="2 3">
    <name type="scientific">Hyphomicrobium album</name>
    <dbReference type="NCBI Taxonomy" id="2665159"/>
    <lineage>
        <taxon>Bacteria</taxon>
        <taxon>Pseudomonadati</taxon>
        <taxon>Pseudomonadota</taxon>
        <taxon>Alphaproteobacteria</taxon>
        <taxon>Hyphomicrobiales</taxon>
        <taxon>Hyphomicrobiaceae</taxon>
        <taxon>Hyphomicrobium</taxon>
    </lineage>
</organism>
<dbReference type="Proteomes" id="UP000440694">
    <property type="component" value="Unassembled WGS sequence"/>
</dbReference>
<evidence type="ECO:0000313" key="2">
    <source>
        <dbReference type="EMBL" id="MTD95273.1"/>
    </source>
</evidence>
<evidence type="ECO:0000313" key="3">
    <source>
        <dbReference type="Proteomes" id="UP000440694"/>
    </source>
</evidence>
<gene>
    <name evidence="2" type="ORF">GIW81_13115</name>
</gene>
<dbReference type="AlphaFoldDB" id="A0A6I3KLL4"/>
<reference evidence="2 3" key="1">
    <citation type="submission" date="2019-11" db="EMBL/GenBank/DDBJ databases">
        <title>Identification of a novel strain.</title>
        <authorList>
            <person name="Xu Q."/>
            <person name="Wang G."/>
        </authorList>
    </citation>
    <scope>NUCLEOTIDE SEQUENCE [LARGE SCALE GENOMIC DNA]</scope>
    <source>
        <strain evidence="3">xq</strain>
    </source>
</reference>
<feature type="transmembrane region" description="Helical" evidence="1">
    <location>
        <begin position="58"/>
        <end position="79"/>
    </location>
</feature>